<protein>
    <submittedName>
        <fullName evidence="1">Uncharacterized protein</fullName>
    </submittedName>
</protein>
<gene>
    <name evidence="1" type="ORF">DSM25559_3512</name>
</gene>
<organism evidence="1 2">
    <name type="scientific">Agrobacterium rosae</name>
    <dbReference type="NCBI Taxonomy" id="1972867"/>
    <lineage>
        <taxon>Bacteria</taxon>
        <taxon>Pseudomonadati</taxon>
        <taxon>Pseudomonadota</taxon>
        <taxon>Alphaproteobacteria</taxon>
        <taxon>Hyphomicrobiales</taxon>
        <taxon>Rhizobiaceae</taxon>
        <taxon>Rhizobium/Agrobacterium group</taxon>
        <taxon>Agrobacterium</taxon>
    </lineage>
</organism>
<dbReference type="EMBL" id="FMUE01000009">
    <property type="protein sequence ID" value="SCX30374.1"/>
    <property type="molecule type" value="Genomic_DNA"/>
</dbReference>
<dbReference type="Proteomes" id="UP000187891">
    <property type="component" value="Unassembled WGS sequence"/>
</dbReference>
<name>A0A1R3U0C7_9HYPH</name>
<sequence>MWKSVLVSVALISFVAAPAGAEQCRDAKGKFVKCEPVKKKAVQCKDTKGKFAKCGTTGAMPVN</sequence>
<dbReference type="RefSeq" id="WP_077121779.1">
    <property type="nucleotide sequence ID" value="NZ_CP133552.1"/>
</dbReference>
<evidence type="ECO:0000313" key="1">
    <source>
        <dbReference type="EMBL" id="SCX30374.1"/>
    </source>
</evidence>
<proteinExistence type="predicted"/>
<accession>A0A1R3U0C7</accession>
<reference evidence="2" key="1">
    <citation type="submission" date="2016-10" db="EMBL/GenBank/DDBJ databases">
        <authorList>
            <person name="Wibberg D."/>
        </authorList>
    </citation>
    <scope>NUCLEOTIDE SEQUENCE [LARGE SCALE GENOMIC DNA]</scope>
</reference>
<dbReference type="AlphaFoldDB" id="A0A1R3U0C7"/>
<evidence type="ECO:0000313" key="2">
    <source>
        <dbReference type="Proteomes" id="UP000187891"/>
    </source>
</evidence>